<sequence length="613" mass="68698">MTSYINASCWESLIEGRPIATVGSKTRVKRKGGSGGGRGGGGARGGGGRGSSIGRTSGGGFGGSSFKGFGRSTSRTSSLLRSGRVRTGGRGTSSYGIYGYSPSSGGYYYRQPTEASENQTANNYYVPSTYSYQQGYISMAYTTSYGHGKNPDPNFVLDKTKIDKPFWLDVRFTKKTPQGNNETFKISFDFWSNTVKLNTYDGAWLKEDKADFMPIDNWRVFDLTIKPVDGTDAERFCLTLADDWDIVNATCVVCAYFGAEPKIVYETYRDGRQQFYHEAPNPIPDPEDDDPKIDLRIRFLPDFVQIFAQRGEVGIFPKLPEVHQVRHVKLTGDVANLALLQIEGGYYETKQKKGFNYGERLDMTLKPAAPYDPAVWGALLEGQPRKSLRVSDGRGMAKYKGSGRSKSRVSSLDGSWFGGRIGAGHSDYGIYKYSPTYGGYYNGRTSYKPSPSTPHFYTPASYSYLHWANETIVHVPSYGHGKNAYPKLFFSEARISKPVSMQIIFYQGYEYIDDLKTFTITFWFSDNTVVLTTGSGWGKDQANFLPIDDWRLFDLTIKPVDGRWKIYINNFEFATYAENSWLRDSDRFEIVGDVEVLGLKADGRLLREDIRQS</sequence>
<evidence type="ECO:0000259" key="3">
    <source>
        <dbReference type="PROSITE" id="PS51304"/>
    </source>
</evidence>
<keyword evidence="1" id="KW-0430">Lectin</keyword>
<dbReference type="SUPFAM" id="SSF49899">
    <property type="entry name" value="Concanavalin A-like lectins/glucanases"/>
    <property type="match status" value="1"/>
</dbReference>
<gene>
    <name evidence="4" type="ORF">MSPICULIGERA_LOCUS5045</name>
</gene>
<dbReference type="EMBL" id="CATQJA010001240">
    <property type="protein sequence ID" value="CAJ0566442.1"/>
    <property type="molecule type" value="Genomic_DNA"/>
</dbReference>
<feature type="compositionally biased region" description="Low complexity" evidence="2">
    <location>
        <begin position="66"/>
        <end position="82"/>
    </location>
</feature>
<name>A0AA36CCU2_9BILA</name>
<accession>A0AA36CCU2</accession>
<evidence type="ECO:0000313" key="5">
    <source>
        <dbReference type="Proteomes" id="UP001177023"/>
    </source>
</evidence>
<feature type="region of interest" description="Disordered" evidence="2">
    <location>
        <begin position="24"/>
        <end position="87"/>
    </location>
</feature>
<proteinExistence type="predicted"/>
<dbReference type="InterPro" id="IPR013320">
    <property type="entry name" value="ConA-like_dom_sf"/>
</dbReference>
<feature type="non-terminal residue" evidence="4">
    <location>
        <position position="613"/>
    </location>
</feature>
<feature type="compositionally biased region" description="Gly residues" evidence="2">
    <location>
        <begin position="33"/>
        <end position="65"/>
    </location>
</feature>
<reference evidence="4" key="1">
    <citation type="submission" date="2023-06" db="EMBL/GenBank/DDBJ databases">
        <authorList>
            <person name="Delattre M."/>
        </authorList>
    </citation>
    <scope>NUCLEOTIDE SEQUENCE</scope>
    <source>
        <strain evidence="4">AF72</strain>
    </source>
</reference>
<dbReference type="InterPro" id="IPR001079">
    <property type="entry name" value="Galectin_CRD"/>
</dbReference>
<dbReference type="Gene3D" id="2.60.120.200">
    <property type="match status" value="1"/>
</dbReference>
<dbReference type="Proteomes" id="UP001177023">
    <property type="component" value="Unassembled WGS sequence"/>
</dbReference>
<keyword evidence="5" id="KW-1185">Reference proteome</keyword>
<evidence type="ECO:0000256" key="1">
    <source>
        <dbReference type="ARBA" id="ARBA00022734"/>
    </source>
</evidence>
<organism evidence="4 5">
    <name type="scientific">Mesorhabditis spiculigera</name>
    <dbReference type="NCBI Taxonomy" id="96644"/>
    <lineage>
        <taxon>Eukaryota</taxon>
        <taxon>Metazoa</taxon>
        <taxon>Ecdysozoa</taxon>
        <taxon>Nematoda</taxon>
        <taxon>Chromadorea</taxon>
        <taxon>Rhabditida</taxon>
        <taxon>Rhabditina</taxon>
        <taxon>Rhabditomorpha</taxon>
        <taxon>Rhabditoidea</taxon>
        <taxon>Rhabditidae</taxon>
        <taxon>Mesorhabditinae</taxon>
        <taxon>Mesorhabditis</taxon>
    </lineage>
</organism>
<protein>
    <recommendedName>
        <fullName evidence="3">Galectin domain-containing protein</fullName>
    </recommendedName>
</protein>
<evidence type="ECO:0000313" key="4">
    <source>
        <dbReference type="EMBL" id="CAJ0566442.1"/>
    </source>
</evidence>
<feature type="domain" description="Galectin" evidence="3">
    <location>
        <begin position="205"/>
        <end position="343"/>
    </location>
</feature>
<dbReference type="PROSITE" id="PS51304">
    <property type="entry name" value="GALECTIN"/>
    <property type="match status" value="1"/>
</dbReference>
<dbReference type="GO" id="GO:0030246">
    <property type="term" value="F:carbohydrate binding"/>
    <property type="evidence" value="ECO:0007669"/>
    <property type="project" value="UniProtKB-KW"/>
</dbReference>
<comment type="caution">
    <text evidence="4">The sequence shown here is derived from an EMBL/GenBank/DDBJ whole genome shotgun (WGS) entry which is preliminary data.</text>
</comment>
<dbReference type="AlphaFoldDB" id="A0AA36CCU2"/>
<evidence type="ECO:0000256" key="2">
    <source>
        <dbReference type="SAM" id="MobiDB-lite"/>
    </source>
</evidence>